<organism evidence="1 2">
    <name type="scientific">Sodalis glossinidius (strain morsitans)</name>
    <dbReference type="NCBI Taxonomy" id="343509"/>
    <lineage>
        <taxon>Bacteria</taxon>
        <taxon>Pseudomonadati</taxon>
        <taxon>Pseudomonadota</taxon>
        <taxon>Gammaproteobacteria</taxon>
        <taxon>Enterobacterales</taxon>
        <taxon>Bruguierivoracaceae</taxon>
        <taxon>Sodalis</taxon>
    </lineage>
</organism>
<reference evidence="1 2" key="1">
    <citation type="submission" date="2015-05" db="EMBL/GenBank/DDBJ databases">
        <authorList>
            <person name="Goodhead I."/>
        </authorList>
    </citation>
    <scope>NUCLEOTIDE SEQUENCE [LARGE SCALE GENOMIC DNA]</scope>
    <source>
        <strain evidence="2">morsitans</strain>
    </source>
</reference>
<sequence length="57" mass="6520">MSQDKPARYRRIIYRYVHCRPGKCLAGPEETAEGIDEKSAIVLVLPVLRPRARRLGI</sequence>
<accession>A0A193QMT1</accession>
<protein>
    <submittedName>
        <fullName evidence="1">Uncharacterized protein</fullName>
    </submittedName>
</protein>
<dbReference type="AlphaFoldDB" id="A0A193QMT1"/>
<gene>
    <name evidence="1" type="ORF">SGGMMB4_05021</name>
</gene>
<name>A0A193QMT1_SODGM</name>
<dbReference type="EMBL" id="LN854557">
    <property type="protein sequence ID" value="CRL46408.1"/>
    <property type="molecule type" value="Genomic_DNA"/>
</dbReference>
<proteinExistence type="predicted"/>
<evidence type="ECO:0000313" key="1">
    <source>
        <dbReference type="EMBL" id="CRL46408.1"/>
    </source>
</evidence>
<dbReference type="Proteomes" id="UP000245838">
    <property type="component" value="Chromosome sggmmb4_Chromosome"/>
</dbReference>
<evidence type="ECO:0000313" key="2">
    <source>
        <dbReference type="Proteomes" id="UP000245838"/>
    </source>
</evidence>